<protein>
    <submittedName>
        <fullName evidence="4">DNA topoisomerase IV subunit A</fullName>
    </submittedName>
</protein>
<name>R9GV69_9SPHI</name>
<feature type="domain" description="Peptidase S74" evidence="3">
    <location>
        <begin position="1"/>
        <end position="138"/>
    </location>
</feature>
<dbReference type="GO" id="GO:0016853">
    <property type="term" value="F:isomerase activity"/>
    <property type="evidence" value="ECO:0007669"/>
    <property type="project" value="UniProtKB-KW"/>
</dbReference>
<evidence type="ECO:0000259" key="3">
    <source>
        <dbReference type="PROSITE" id="PS51688"/>
    </source>
</evidence>
<dbReference type="Pfam" id="PF13884">
    <property type="entry name" value="Peptidase_S74"/>
    <property type="match status" value="1"/>
</dbReference>
<evidence type="ECO:0000256" key="1">
    <source>
        <dbReference type="SAM" id="Coils"/>
    </source>
</evidence>
<dbReference type="PROSITE" id="PS51257">
    <property type="entry name" value="PROKAR_LIPOPROTEIN"/>
    <property type="match status" value="1"/>
</dbReference>
<dbReference type="RefSeq" id="WP_016194284.1">
    <property type="nucleotide sequence ID" value="NZ_AQPN01000043.1"/>
</dbReference>
<keyword evidence="1" id="KW-0175">Coiled coil</keyword>
<keyword evidence="2" id="KW-0732">Signal</keyword>
<dbReference type="OrthoDB" id="839742at2"/>
<comment type="caution">
    <text evidence="4">The sequence shown here is derived from an EMBL/GenBank/DDBJ whole genome shotgun (WGS) entry which is preliminary data.</text>
</comment>
<proteinExistence type="predicted"/>
<dbReference type="Proteomes" id="UP000014174">
    <property type="component" value="Unassembled WGS sequence"/>
</dbReference>
<gene>
    <name evidence="4" type="ORF">ADIARSV_1040</name>
</gene>
<dbReference type="PROSITE" id="PS51688">
    <property type="entry name" value="ICA"/>
    <property type="match status" value="1"/>
</dbReference>
<keyword evidence="5" id="KW-1185">Reference proteome</keyword>
<dbReference type="EMBL" id="AQPN01000043">
    <property type="protein sequence ID" value="EOR95727.1"/>
    <property type="molecule type" value="Genomic_DNA"/>
</dbReference>
<keyword evidence="4" id="KW-0413">Isomerase</keyword>
<reference evidence="4 5" key="1">
    <citation type="journal article" date="2013" name="Genome Announc.">
        <title>Draft Genome Sequence of Arcticibacter svalbardensis Strain MN12-7T, a Member of the Family Sphingobacteriaceae Isolated from an Arctic Soil Sample.</title>
        <authorList>
            <person name="Shivaji S."/>
            <person name="Ara S."/>
            <person name="Prasad S."/>
            <person name="Manasa B.P."/>
            <person name="Begum Z."/>
            <person name="Singh A."/>
            <person name="Kumar Pinnaka A."/>
        </authorList>
    </citation>
    <scope>NUCLEOTIDE SEQUENCE [LARGE SCALE GENOMIC DNA]</scope>
    <source>
        <strain evidence="4 5">MN12-7</strain>
    </source>
</reference>
<evidence type="ECO:0000256" key="2">
    <source>
        <dbReference type="SAM" id="SignalP"/>
    </source>
</evidence>
<feature type="signal peptide" evidence="2">
    <location>
        <begin position="1"/>
        <end position="24"/>
    </location>
</feature>
<evidence type="ECO:0000313" key="4">
    <source>
        <dbReference type="EMBL" id="EOR95727.1"/>
    </source>
</evidence>
<sequence>MKVLSFITGLSLMGISCLTLSVSAQTNRPTNSELIKQSSPLINTLSDINQLNPVIFEYDTNQSQKLKLPSGQQYGFIAEDVHKIRPELVKSSKKMIPAGKNAFNTVDVKDVDMNSIIALLVASVKEQQIEIERLKSEMQSLKSISAR</sequence>
<dbReference type="InterPro" id="IPR030392">
    <property type="entry name" value="S74_ICA"/>
</dbReference>
<dbReference type="STRING" id="1150600.ADIARSV_1040"/>
<organism evidence="4 5">
    <name type="scientific">Arcticibacter svalbardensis MN12-7</name>
    <dbReference type="NCBI Taxonomy" id="1150600"/>
    <lineage>
        <taxon>Bacteria</taxon>
        <taxon>Pseudomonadati</taxon>
        <taxon>Bacteroidota</taxon>
        <taxon>Sphingobacteriia</taxon>
        <taxon>Sphingobacteriales</taxon>
        <taxon>Sphingobacteriaceae</taxon>
        <taxon>Arcticibacter</taxon>
    </lineage>
</organism>
<feature type="coiled-coil region" evidence="1">
    <location>
        <begin position="117"/>
        <end position="144"/>
    </location>
</feature>
<feature type="chain" id="PRO_5004472319" evidence="2">
    <location>
        <begin position="25"/>
        <end position="147"/>
    </location>
</feature>
<dbReference type="eggNOG" id="ENOG50348SW">
    <property type="taxonomic scope" value="Bacteria"/>
</dbReference>
<accession>R9GV69</accession>
<dbReference type="AlphaFoldDB" id="R9GV69"/>
<evidence type="ECO:0000313" key="5">
    <source>
        <dbReference type="Proteomes" id="UP000014174"/>
    </source>
</evidence>